<accession>A0A4Z2GE81</accession>
<feature type="compositionally biased region" description="Basic and acidic residues" evidence="1">
    <location>
        <begin position="64"/>
        <end position="83"/>
    </location>
</feature>
<evidence type="ECO:0000313" key="3">
    <source>
        <dbReference type="Proteomes" id="UP000314294"/>
    </source>
</evidence>
<reference evidence="2 3" key="1">
    <citation type="submission" date="2019-03" db="EMBL/GenBank/DDBJ databases">
        <title>First draft genome of Liparis tanakae, snailfish: a comprehensive survey of snailfish specific genes.</title>
        <authorList>
            <person name="Kim W."/>
            <person name="Song I."/>
            <person name="Jeong J.-H."/>
            <person name="Kim D."/>
            <person name="Kim S."/>
            <person name="Ryu S."/>
            <person name="Song J.Y."/>
            <person name="Lee S.K."/>
        </authorList>
    </citation>
    <scope>NUCLEOTIDE SEQUENCE [LARGE SCALE GENOMIC DNA]</scope>
    <source>
        <tissue evidence="2">Muscle</tissue>
    </source>
</reference>
<comment type="caution">
    <text evidence="2">The sequence shown here is derived from an EMBL/GenBank/DDBJ whole genome shotgun (WGS) entry which is preliminary data.</text>
</comment>
<sequence>MNDNCDALEEPTGLVMFFDKVVTCSHISELHSADIHYSSEGTSVPRWRLLPAERIPENGTSGDANHEDGGNKKRVSGARDELRGGGGVFQTLSGRQTTPTVQVV</sequence>
<name>A0A4Z2GE81_9TELE</name>
<evidence type="ECO:0000256" key="1">
    <source>
        <dbReference type="SAM" id="MobiDB-lite"/>
    </source>
</evidence>
<evidence type="ECO:0000313" key="2">
    <source>
        <dbReference type="EMBL" id="TNN50982.1"/>
    </source>
</evidence>
<proteinExistence type="predicted"/>
<dbReference type="EMBL" id="SRLO01000598">
    <property type="protein sequence ID" value="TNN50982.1"/>
    <property type="molecule type" value="Genomic_DNA"/>
</dbReference>
<gene>
    <name evidence="2" type="ORF">EYF80_038784</name>
</gene>
<keyword evidence="3" id="KW-1185">Reference proteome</keyword>
<dbReference type="AlphaFoldDB" id="A0A4Z2GE81"/>
<organism evidence="2 3">
    <name type="scientific">Liparis tanakae</name>
    <name type="common">Tanaka's snailfish</name>
    <dbReference type="NCBI Taxonomy" id="230148"/>
    <lineage>
        <taxon>Eukaryota</taxon>
        <taxon>Metazoa</taxon>
        <taxon>Chordata</taxon>
        <taxon>Craniata</taxon>
        <taxon>Vertebrata</taxon>
        <taxon>Euteleostomi</taxon>
        <taxon>Actinopterygii</taxon>
        <taxon>Neopterygii</taxon>
        <taxon>Teleostei</taxon>
        <taxon>Neoteleostei</taxon>
        <taxon>Acanthomorphata</taxon>
        <taxon>Eupercaria</taxon>
        <taxon>Perciformes</taxon>
        <taxon>Cottioidei</taxon>
        <taxon>Cottales</taxon>
        <taxon>Liparidae</taxon>
        <taxon>Liparis</taxon>
    </lineage>
</organism>
<protein>
    <submittedName>
        <fullName evidence="2">Uncharacterized protein</fullName>
    </submittedName>
</protein>
<feature type="region of interest" description="Disordered" evidence="1">
    <location>
        <begin position="55"/>
        <end position="104"/>
    </location>
</feature>
<feature type="compositionally biased region" description="Polar residues" evidence="1">
    <location>
        <begin position="90"/>
        <end position="104"/>
    </location>
</feature>
<dbReference type="Proteomes" id="UP000314294">
    <property type="component" value="Unassembled WGS sequence"/>
</dbReference>